<dbReference type="EMBL" id="RBXL01000001">
    <property type="protein sequence ID" value="RKT44560.1"/>
    <property type="molecule type" value="Genomic_DNA"/>
</dbReference>
<evidence type="ECO:0000313" key="2">
    <source>
        <dbReference type="EMBL" id="RKT44560.1"/>
    </source>
</evidence>
<comment type="caution">
    <text evidence="2">The sequence shown here is derived from an EMBL/GenBank/DDBJ whole genome shotgun (WGS) entry which is preliminary data.</text>
</comment>
<evidence type="ECO:0000313" key="3">
    <source>
        <dbReference type="Proteomes" id="UP000274556"/>
    </source>
</evidence>
<accession>A0A495V771</accession>
<organism evidence="2 3">
    <name type="scientific">Thiocapsa rosea</name>
    <dbReference type="NCBI Taxonomy" id="69360"/>
    <lineage>
        <taxon>Bacteria</taxon>
        <taxon>Pseudomonadati</taxon>
        <taxon>Pseudomonadota</taxon>
        <taxon>Gammaproteobacteria</taxon>
        <taxon>Chromatiales</taxon>
        <taxon>Chromatiaceae</taxon>
        <taxon>Thiocapsa</taxon>
    </lineage>
</organism>
<reference evidence="2 3" key="1">
    <citation type="submission" date="2018-10" db="EMBL/GenBank/DDBJ databases">
        <title>Genomic Encyclopedia of Archaeal and Bacterial Type Strains, Phase II (KMG-II): from individual species to whole genera.</title>
        <authorList>
            <person name="Goeker M."/>
        </authorList>
    </citation>
    <scope>NUCLEOTIDE SEQUENCE [LARGE SCALE GENOMIC DNA]</scope>
    <source>
        <strain evidence="2 3">DSM 235</strain>
    </source>
</reference>
<sequence>MFRLFRPAVIGFFTILVSHTGLVDVASSPLIFDHPQESSVTRPLPPEYVIDPDGSVVLRICFNWSCARRQTITFTPDDMALLKRHIALCPGTSLHDRLQHVRIAIWQMELLAQKYQPLLANDRAINDFEAGLEGRMDCVDSASNTTNYLHILRDIGELAGWTVAPPKVRSLLDLTAVHWTAVMIDTESGRPWSIDSWFRPNGHLPMVMPLPSWIAKKKAWEPPFERLNSTPHSIDELCNTQPRDRAGPGVSSLR</sequence>
<name>A0A495V771_9GAMM</name>
<feature type="region of interest" description="Disordered" evidence="1">
    <location>
        <begin position="231"/>
        <end position="254"/>
    </location>
</feature>
<gene>
    <name evidence="2" type="ORF">BDD21_1947</name>
</gene>
<dbReference type="AlphaFoldDB" id="A0A495V771"/>
<protein>
    <submittedName>
        <fullName evidence="2">Uncharacterized protein</fullName>
    </submittedName>
</protein>
<evidence type="ECO:0000256" key="1">
    <source>
        <dbReference type="SAM" id="MobiDB-lite"/>
    </source>
</evidence>
<keyword evidence="3" id="KW-1185">Reference proteome</keyword>
<dbReference type="Proteomes" id="UP000274556">
    <property type="component" value="Unassembled WGS sequence"/>
</dbReference>
<proteinExistence type="predicted"/>